<protein>
    <submittedName>
        <fullName evidence="1">Uncharacterized protein</fullName>
    </submittedName>
</protein>
<comment type="caution">
    <text evidence="1">The sequence shown here is derived from an EMBL/GenBank/DDBJ whole genome shotgun (WGS) entry which is preliminary data.</text>
</comment>
<name>A0AAJ2F3D9_ACIDE</name>
<accession>A0AAJ2F3D9</accession>
<dbReference type="RefSeq" id="WP_209818613.1">
    <property type="nucleotide sequence ID" value="NZ_JAVDTL010000006.1"/>
</dbReference>
<dbReference type="Proteomes" id="UP001249076">
    <property type="component" value="Unassembled WGS sequence"/>
</dbReference>
<dbReference type="EMBL" id="JAVDTS010000003">
    <property type="protein sequence ID" value="MDR6837435.1"/>
    <property type="molecule type" value="Genomic_DNA"/>
</dbReference>
<evidence type="ECO:0000313" key="2">
    <source>
        <dbReference type="EMBL" id="MDR6837435.1"/>
    </source>
</evidence>
<evidence type="ECO:0000313" key="3">
    <source>
        <dbReference type="Proteomes" id="UP001249076"/>
    </source>
</evidence>
<reference evidence="1 3" key="1">
    <citation type="submission" date="2023-07" db="EMBL/GenBank/DDBJ databases">
        <title>Sorghum-associated microbial communities from plants grown in Nebraska, USA.</title>
        <authorList>
            <person name="Schachtman D."/>
        </authorList>
    </citation>
    <scope>NUCLEOTIDE SEQUENCE</scope>
    <source>
        <strain evidence="2 3">BE105</strain>
        <strain evidence="1">BE69</strain>
    </source>
</reference>
<gene>
    <name evidence="1" type="ORF">J2W88_004023</name>
    <name evidence="2" type="ORF">J2W93_002273</name>
</gene>
<proteinExistence type="predicted"/>
<organism evidence="1 4">
    <name type="scientific">Acidovorax delafieldii</name>
    <name type="common">Pseudomonas delafieldii</name>
    <dbReference type="NCBI Taxonomy" id="47920"/>
    <lineage>
        <taxon>Bacteria</taxon>
        <taxon>Pseudomonadati</taxon>
        <taxon>Pseudomonadota</taxon>
        <taxon>Betaproteobacteria</taxon>
        <taxon>Burkholderiales</taxon>
        <taxon>Comamonadaceae</taxon>
        <taxon>Acidovorax</taxon>
    </lineage>
</organism>
<sequence length="178" mass="19810">MLLRQKSALDGFAYEFLDGAESLVVGGFHYAWFAQAKNARLRVFSAEDAAKGDIQMTLHGQAWRVRHCYLSRGYVSDIRYTLETTDESIHAQADVLGHSAGQRLPRIVMTQPDDIEVGMSAGWLTKYFPVTRTSTGQPLGCIRERSAITFKRELVIDLPGMEPAVAAFLGIVALIVRY</sequence>
<evidence type="ECO:0000313" key="4">
    <source>
        <dbReference type="Proteomes" id="UP001253458"/>
    </source>
</evidence>
<keyword evidence="3" id="KW-1185">Reference proteome</keyword>
<dbReference type="Proteomes" id="UP001253458">
    <property type="component" value="Unassembled WGS sequence"/>
</dbReference>
<evidence type="ECO:0000313" key="1">
    <source>
        <dbReference type="EMBL" id="MDR6768719.1"/>
    </source>
</evidence>
<dbReference type="AlphaFoldDB" id="A0AAJ2F3D9"/>
<dbReference type="EMBL" id="JAVDTL010000006">
    <property type="protein sequence ID" value="MDR6768719.1"/>
    <property type="molecule type" value="Genomic_DNA"/>
</dbReference>